<reference evidence="4" key="1">
    <citation type="submission" date="2022-04" db="EMBL/GenBank/DDBJ databases">
        <authorList>
            <person name="Seo M.-J."/>
        </authorList>
    </citation>
    <scope>NUCLEOTIDE SEQUENCE</scope>
    <source>
        <strain evidence="4">MBLB2552</strain>
    </source>
</reference>
<feature type="binding site" evidence="3">
    <location>
        <position position="165"/>
    </location>
    <ligand>
        <name>substrate</name>
    </ligand>
</feature>
<dbReference type="GO" id="GO:0016787">
    <property type="term" value="F:hydrolase activity"/>
    <property type="evidence" value="ECO:0007669"/>
    <property type="project" value="UniProtKB-KW"/>
</dbReference>
<evidence type="ECO:0000256" key="2">
    <source>
        <dbReference type="PIRSR" id="PIRSR620023-1"/>
    </source>
</evidence>
<proteinExistence type="predicted"/>
<feature type="active site" description="Proton acceptor" evidence="2">
    <location>
        <position position="19"/>
    </location>
</feature>
<dbReference type="PANTHER" id="PTHR21015">
    <property type="entry name" value="UDP-N-ACETYLGLUCOSAMINE--N-ACETYLMURAMYL-(PENTAPEPTIDE) PYROPHOSPHORYL-UNDECAPRENOL N-ACETYLGLUCOSAMINE TRANSFERASE 1"/>
    <property type="match status" value="1"/>
</dbReference>
<dbReference type="Proteomes" id="UP001139534">
    <property type="component" value="Unassembled WGS sequence"/>
</dbReference>
<dbReference type="AlphaFoldDB" id="A0A9X1Y3K5"/>
<name>A0A9X1Y3K5_9BACL</name>
<keyword evidence="5" id="KW-1185">Reference proteome</keyword>
<dbReference type="NCBIfam" id="TIGR03590">
    <property type="entry name" value="PseG"/>
    <property type="match status" value="1"/>
</dbReference>
<dbReference type="RefSeq" id="WP_248553074.1">
    <property type="nucleotide sequence ID" value="NZ_JALPRK010000019.1"/>
</dbReference>
<keyword evidence="4" id="KW-0378">Hydrolase</keyword>
<protein>
    <submittedName>
        <fullName evidence="4">UDP-2,4-diacetamido-2,4, 6-trideoxy-beta-L-altropyranose hydrolase</fullName>
        <ecNumber evidence="4">3.6.1.57</ecNumber>
    </submittedName>
</protein>
<evidence type="ECO:0000313" key="4">
    <source>
        <dbReference type="EMBL" id="MCK8489026.1"/>
    </source>
</evidence>
<sequence>MDNYVLIRADASNKIGTGHIMRCLALADDLKHYQIDAVFICRTLRGDMSDYIKQRGYRVYLRDSQVDLSEAEVESDALFTVNIVKKLGSMPMWIIVDHYSLDEIWESQVRSYTQKLLVIDDLANRKHQADILLDQNLAENAALRYKNLVPEHCGLLLGPSYLLLRPAFRLERHRLRQRTGTLHRLLVFFGGSDPTNETEKAVDALMKLNSDNLETDVIVGNSYEHKAIIQKKCDLLSHTNFHVQVEDMANYIATADFALGAGGVAMWERCYLGLPSSVTIVAENQENSVSLAERLGAVWNLGNHNEINSAHYADMINRAMNSPEELKEISTCSLELMNSDSKSIIGRVAEVLLGNL</sequence>
<gene>
    <name evidence="4" type="primary">pseG</name>
    <name evidence="4" type="ORF">M0651_17785</name>
</gene>
<evidence type="ECO:0000256" key="3">
    <source>
        <dbReference type="PIRSR" id="PIRSR620023-2"/>
    </source>
</evidence>
<comment type="caution">
    <text evidence="4">The sequence shown here is derived from an EMBL/GenBank/DDBJ whole genome shotgun (WGS) entry which is preliminary data.</text>
</comment>
<evidence type="ECO:0000256" key="1">
    <source>
        <dbReference type="ARBA" id="ARBA00023136"/>
    </source>
</evidence>
<dbReference type="GO" id="GO:0016757">
    <property type="term" value="F:glycosyltransferase activity"/>
    <property type="evidence" value="ECO:0007669"/>
    <property type="project" value="TreeGrafter"/>
</dbReference>
<dbReference type="Gene3D" id="3.40.50.2000">
    <property type="entry name" value="Glycogen Phosphorylase B"/>
    <property type="match status" value="1"/>
</dbReference>
<evidence type="ECO:0000313" key="5">
    <source>
        <dbReference type="Proteomes" id="UP001139534"/>
    </source>
</evidence>
<keyword evidence="1" id="KW-0472">Membrane</keyword>
<organism evidence="4 5">
    <name type="scientific">Paenibacillus mellifer</name>
    <dbReference type="NCBI Taxonomy" id="2937794"/>
    <lineage>
        <taxon>Bacteria</taxon>
        <taxon>Bacillati</taxon>
        <taxon>Bacillota</taxon>
        <taxon>Bacilli</taxon>
        <taxon>Bacillales</taxon>
        <taxon>Paenibacillaceae</taxon>
        <taxon>Paenibacillus</taxon>
    </lineage>
</organism>
<accession>A0A9X1Y3K5</accession>
<dbReference type="EMBL" id="JALPRK010000019">
    <property type="protein sequence ID" value="MCK8489026.1"/>
    <property type="molecule type" value="Genomic_DNA"/>
</dbReference>
<dbReference type="EC" id="3.6.1.57" evidence="4"/>
<dbReference type="SUPFAM" id="SSF53756">
    <property type="entry name" value="UDP-Glycosyltransferase/glycogen phosphorylase"/>
    <property type="match status" value="1"/>
</dbReference>
<dbReference type="PANTHER" id="PTHR21015:SF22">
    <property type="entry name" value="GLYCOSYLTRANSFERASE"/>
    <property type="match status" value="1"/>
</dbReference>
<dbReference type="Gene3D" id="3.40.50.11190">
    <property type="match status" value="1"/>
</dbReference>
<dbReference type="InterPro" id="IPR020023">
    <property type="entry name" value="PseG"/>
</dbReference>
<feature type="binding site" evidence="3">
    <location>
        <position position="268"/>
    </location>
    <ligand>
        <name>substrate</name>
    </ligand>
</feature>